<dbReference type="EMBL" id="OBEL01000001">
    <property type="protein sequence ID" value="SNZ08159.1"/>
    <property type="molecule type" value="Genomic_DNA"/>
</dbReference>
<name>A0A285NFC9_9HYPH</name>
<accession>A0A285NFC9</accession>
<evidence type="ECO:0000313" key="2">
    <source>
        <dbReference type="Proteomes" id="UP000219439"/>
    </source>
</evidence>
<proteinExistence type="predicted"/>
<sequence length="35" mass="4059">MLDFIVKAAFLLVLLHGLSLMMRKKFVHQKSDTAR</sequence>
<dbReference type="AlphaFoldDB" id="A0A285NFC9"/>
<protein>
    <submittedName>
        <fullName evidence="1">Uncharacterized protein</fullName>
    </submittedName>
</protein>
<dbReference type="Proteomes" id="UP000219439">
    <property type="component" value="Unassembled WGS sequence"/>
</dbReference>
<organism evidence="1 2">
    <name type="scientific">Cohaesibacter gelatinilyticus</name>
    <dbReference type="NCBI Taxonomy" id="372072"/>
    <lineage>
        <taxon>Bacteria</taxon>
        <taxon>Pseudomonadati</taxon>
        <taxon>Pseudomonadota</taxon>
        <taxon>Alphaproteobacteria</taxon>
        <taxon>Hyphomicrobiales</taxon>
        <taxon>Cohaesibacteraceae</taxon>
    </lineage>
</organism>
<gene>
    <name evidence="1" type="ORF">SAMN06265368_1483</name>
</gene>
<reference evidence="1 2" key="1">
    <citation type="submission" date="2017-09" db="EMBL/GenBank/DDBJ databases">
        <authorList>
            <person name="Ehlers B."/>
            <person name="Leendertz F.H."/>
        </authorList>
    </citation>
    <scope>NUCLEOTIDE SEQUENCE [LARGE SCALE GENOMIC DNA]</scope>
    <source>
        <strain evidence="1 2">DSM 18289</strain>
    </source>
</reference>
<keyword evidence="2" id="KW-1185">Reference proteome</keyword>
<evidence type="ECO:0000313" key="1">
    <source>
        <dbReference type="EMBL" id="SNZ08159.1"/>
    </source>
</evidence>